<organism evidence="1 2">
    <name type="scientific">Alteraurantiacibacter lauratis</name>
    <dbReference type="NCBI Taxonomy" id="2054627"/>
    <lineage>
        <taxon>Bacteria</taxon>
        <taxon>Pseudomonadati</taxon>
        <taxon>Pseudomonadota</taxon>
        <taxon>Alphaproteobacteria</taxon>
        <taxon>Sphingomonadales</taxon>
        <taxon>Erythrobacteraceae</taxon>
        <taxon>Alteraurantiacibacter</taxon>
    </lineage>
</organism>
<gene>
    <name evidence="1" type="ORF">ACFODK_08280</name>
</gene>
<keyword evidence="2" id="KW-1185">Reference proteome</keyword>
<comment type="caution">
    <text evidence="1">The sequence shown here is derived from an EMBL/GenBank/DDBJ whole genome shotgun (WGS) entry which is preliminary data.</text>
</comment>
<protein>
    <recommendedName>
        <fullName evidence="3">Regulatory protein RecX</fullName>
    </recommendedName>
</protein>
<evidence type="ECO:0000313" key="2">
    <source>
        <dbReference type="Proteomes" id="UP001595378"/>
    </source>
</evidence>
<reference evidence="2" key="1">
    <citation type="journal article" date="2019" name="Int. J. Syst. Evol. Microbiol.">
        <title>The Global Catalogue of Microorganisms (GCM) 10K type strain sequencing project: providing services to taxonomists for standard genome sequencing and annotation.</title>
        <authorList>
            <consortium name="The Broad Institute Genomics Platform"/>
            <consortium name="The Broad Institute Genome Sequencing Center for Infectious Disease"/>
            <person name="Wu L."/>
            <person name="Ma J."/>
        </authorList>
    </citation>
    <scope>NUCLEOTIDE SEQUENCE [LARGE SCALE GENOMIC DNA]</scope>
    <source>
        <strain evidence="2">KCTC 52606</strain>
    </source>
</reference>
<dbReference type="RefSeq" id="WP_336919938.1">
    <property type="nucleotide sequence ID" value="NZ_JBANRN010000013.1"/>
</dbReference>
<proteinExistence type="predicted"/>
<evidence type="ECO:0000313" key="1">
    <source>
        <dbReference type="EMBL" id="MFC3100882.1"/>
    </source>
</evidence>
<sequence>MKKPVASYDRIDDLKRLMVNARRLGDEAIYNAAFKRRCQLEGINQDDPLHRDFFEVLAAYEELLEEKHGRKQRASYTRRKVKETGVEQCLIDWALDPKETDGFQTLRDRGMLDLTGEHVVTKYPDRFDDHVVAAAKARLERYR</sequence>
<name>A0ABV7EDX1_9SPHN</name>
<evidence type="ECO:0008006" key="3">
    <source>
        <dbReference type="Google" id="ProtNLM"/>
    </source>
</evidence>
<accession>A0ABV7EDX1</accession>
<dbReference type="EMBL" id="JBHRSU010000028">
    <property type="protein sequence ID" value="MFC3100882.1"/>
    <property type="molecule type" value="Genomic_DNA"/>
</dbReference>
<dbReference type="Proteomes" id="UP001595378">
    <property type="component" value="Unassembled WGS sequence"/>
</dbReference>